<proteinExistence type="predicted"/>
<reference evidence="1" key="1">
    <citation type="submission" date="2021-05" db="EMBL/GenBank/DDBJ databases">
        <authorList>
            <person name="Scholz U."/>
            <person name="Mascher M."/>
            <person name="Fiebig A."/>
        </authorList>
    </citation>
    <scope>NUCLEOTIDE SEQUENCE [LARGE SCALE GENOMIC DNA]</scope>
</reference>
<sequence>MGSGLDNSHDGVKNMRKILSVSYSDLPPHLKTCLLHLSLYPEDYEIETEEFVWKLVGEGFVKEEKEKSLYEVGADYLDELINKSLVEPVKFDNENKVSSCRVHDMVHDLITSLAKEENFLTTVGCHQPIDLQSKIRRLSVQNIIEEVADQLPTMSMSHVRSLTVSNPAFSFLPALLGFPVLRVLDLANCKQVDNNHWRDICNLFHLRYLSLKGTSITKIPRDIENLRSLQVMDIRFTFLLEQLPSSFIELKQLLLLHMLSSFTFGVPRWMSSMSSLFWLSITLEKLGEEDLQVLGSIPSLSELKIFVRKPTQGRDKQLVISSGYPFQCLTRFSVQSDILELRFAAGAMQSLRTIWLSFRDVQDTLLQFDDFTLGLENLSSLDNVNVDFYNNDEYKMKIVTNAIEKETNMHRNKPKLAWIMSLDLKDSLGAIRNARHAAERIQNAFRRYLLKKKIREAVHAG</sequence>
<dbReference type="Proteomes" id="UP001732700">
    <property type="component" value="Chromosome 6A"/>
</dbReference>
<reference evidence="1" key="2">
    <citation type="submission" date="2025-09" db="UniProtKB">
        <authorList>
            <consortium name="EnsemblPlants"/>
        </authorList>
    </citation>
    <scope>IDENTIFICATION</scope>
</reference>
<name>A0ACD5Z0J9_AVESA</name>
<protein>
    <submittedName>
        <fullName evidence="1">Uncharacterized protein</fullName>
    </submittedName>
</protein>
<evidence type="ECO:0000313" key="2">
    <source>
        <dbReference type="Proteomes" id="UP001732700"/>
    </source>
</evidence>
<evidence type="ECO:0000313" key="1">
    <source>
        <dbReference type="EnsemblPlants" id="AVESA.00010b.r2.6AG1074750.1.CDS"/>
    </source>
</evidence>
<organism evidence="1 2">
    <name type="scientific">Avena sativa</name>
    <name type="common">Oat</name>
    <dbReference type="NCBI Taxonomy" id="4498"/>
    <lineage>
        <taxon>Eukaryota</taxon>
        <taxon>Viridiplantae</taxon>
        <taxon>Streptophyta</taxon>
        <taxon>Embryophyta</taxon>
        <taxon>Tracheophyta</taxon>
        <taxon>Spermatophyta</taxon>
        <taxon>Magnoliopsida</taxon>
        <taxon>Liliopsida</taxon>
        <taxon>Poales</taxon>
        <taxon>Poaceae</taxon>
        <taxon>BOP clade</taxon>
        <taxon>Pooideae</taxon>
        <taxon>Poodae</taxon>
        <taxon>Poeae</taxon>
        <taxon>Poeae Chloroplast Group 1 (Aveneae type)</taxon>
        <taxon>Aveninae</taxon>
        <taxon>Avena</taxon>
    </lineage>
</organism>
<accession>A0ACD5Z0J9</accession>
<dbReference type="EnsemblPlants" id="AVESA.00010b.r2.6AG1074750.1">
    <property type="protein sequence ID" value="AVESA.00010b.r2.6AG1074750.1.CDS"/>
    <property type="gene ID" value="AVESA.00010b.r2.6AG1074750"/>
</dbReference>
<keyword evidence="2" id="KW-1185">Reference proteome</keyword>